<dbReference type="AlphaFoldDB" id="A0A5E4Z1Z6"/>
<evidence type="ECO:0000259" key="1">
    <source>
        <dbReference type="Pfam" id="PF10547"/>
    </source>
</evidence>
<organism evidence="2 3">
    <name type="scientific">Pandoraea anhela</name>
    <dbReference type="NCBI Taxonomy" id="2508295"/>
    <lineage>
        <taxon>Bacteria</taxon>
        <taxon>Pseudomonadati</taxon>
        <taxon>Pseudomonadota</taxon>
        <taxon>Betaproteobacteria</taxon>
        <taxon>Burkholderiales</taxon>
        <taxon>Burkholderiaceae</taxon>
        <taxon>Pandoraea</taxon>
    </lineage>
</organism>
<keyword evidence="3" id="KW-1185">Reference proteome</keyword>
<dbReference type="RefSeq" id="WP_150671403.1">
    <property type="nucleotide sequence ID" value="NZ_CABPSB010000030.1"/>
</dbReference>
<dbReference type="OrthoDB" id="1042522at2"/>
<dbReference type="Proteomes" id="UP000406256">
    <property type="component" value="Unassembled WGS sequence"/>
</dbReference>
<sequence length="231" mass="26452">MYPSTRALTPQIKVPFHGAELLLVEHGGQPYTPMKPIVVGMSLTWHGQHAKLKENRERWGILDLRIPSSGGLQDMICLPLRKLPGWLMTMEPNKIKNPDVRARVIQYQNECDDVLWKYWTEGTAVNPRTGNERSTSADRADALRYATELVIDRHVPFSAAYRVLRFYVGTPSFRLMTCDQVIRATEFAKRLLAHLDTRADWIIIEKHRSELAGAPEQFSLDLHPRLGPTRN</sequence>
<accession>A0A5E4Z1Z6</accession>
<dbReference type="Pfam" id="PF10547">
    <property type="entry name" value="P22_AR_N"/>
    <property type="match status" value="1"/>
</dbReference>
<reference evidence="2 3" key="1">
    <citation type="submission" date="2019-08" db="EMBL/GenBank/DDBJ databases">
        <authorList>
            <person name="Peeters C."/>
        </authorList>
    </citation>
    <scope>NUCLEOTIDE SEQUENCE [LARGE SCALE GENOMIC DNA]</scope>
    <source>
        <strain evidence="2 3">LMG 31108</strain>
    </source>
</reference>
<name>A0A5E4Z1Z6_9BURK</name>
<gene>
    <name evidence="2" type="ORF">PAN31108_04950</name>
</gene>
<protein>
    <recommendedName>
        <fullName evidence="1">Antirepressor protein ant N-terminal domain-containing protein</fullName>
    </recommendedName>
</protein>
<dbReference type="EMBL" id="CABPSB010000030">
    <property type="protein sequence ID" value="VVE54688.1"/>
    <property type="molecule type" value="Genomic_DNA"/>
</dbReference>
<proteinExistence type="predicted"/>
<evidence type="ECO:0000313" key="2">
    <source>
        <dbReference type="EMBL" id="VVE54688.1"/>
    </source>
</evidence>
<dbReference type="InterPro" id="IPR018875">
    <property type="entry name" value="Antirepressor_Ant_N"/>
</dbReference>
<evidence type="ECO:0000313" key="3">
    <source>
        <dbReference type="Proteomes" id="UP000406256"/>
    </source>
</evidence>
<feature type="domain" description="Antirepressor protein ant N-terminal" evidence="1">
    <location>
        <begin position="13"/>
        <end position="124"/>
    </location>
</feature>
<dbReference type="PRINTS" id="PR01994">
    <property type="entry name" value="ANTIREPRESSR"/>
</dbReference>